<evidence type="ECO:0000256" key="1">
    <source>
        <dbReference type="SAM" id="MobiDB-lite"/>
    </source>
</evidence>
<dbReference type="EMBL" id="CU459003">
    <property type="protein sequence ID" value="CAM77719.1"/>
    <property type="molecule type" value="Genomic_DNA"/>
</dbReference>
<dbReference type="AlphaFoldDB" id="A4U4B2"/>
<evidence type="ECO:0000313" key="2">
    <source>
        <dbReference type="EMBL" id="CAM77719.1"/>
    </source>
</evidence>
<protein>
    <submittedName>
        <fullName evidence="2">Transposase and inactivated derivatives</fullName>
    </submittedName>
</protein>
<proteinExistence type="predicted"/>
<organism evidence="2">
    <name type="scientific">Magnetospirillum gryphiswaldense</name>
    <dbReference type="NCBI Taxonomy" id="55518"/>
    <lineage>
        <taxon>Bacteria</taxon>
        <taxon>Pseudomonadati</taxon>
        <taxon>Pseudomonadota</taxon>
        <taxon>Alphaproteobacteria</taxon>
        <taxon>Rhodospirillales</taxon>
        <taxon>Rhodospirillaceae</taxon>
        <taxon>Magnetospirillum</taxon>
    </lineage>
</organism>
<dbReference type="Gene3D" id="1.10.10.10">
    <property type="entry name" value="Winged helix-like DNA-binding domain superfamily/Winged helix DNA-binding domain"/>
    <property type="match status" value="1"/>
</dbReference>
<name>A4U4B2_9PROT</name>
<feature type="region of interest" description="Disordered" evidence="1">
    <location>
        <begin position="51"/>
        <end position="75"/>
    </location>
</feature>
<dbReference type="Pfam" id="PF13384">
    <property type="entry name" value="HTH_23"/>
    <property type="match status" value="1"/>
</dbReference>
<reference evidence="2" key="1">
    <citation type="journal article" date="2007" name="J. Bacteriol.">
        <title>Comparative genome analysis of four magnetotactic bacteria reveals a complex set of group-specific genes implicated in magnetosome biomineralization and function.</title>
        <authorList>
            <person name="Richter M."/>
            <person name="Kube M."/>
            <person name="Bazylinski D.A."/>
            <person name="Lombardot T."/>
            <person name="Gloeckner F.O."/>
            <person name="Reinhardt R."/>
            <person name="Schueler D."/>
        </authorList>
    </citation>
    <scope>NUCLEOTIDE SEQUENCE</scope>
    <source>
        <strain evidence="2">MSR-1</strain>
    </source>
</reference>
<sequence>MTAPLSKDLRHRLIAAVEDGQSCRSAAKRLGGAASTAIKWVSPWREEGLADPKPFWGGAPIPPRPETHAEEILGR</sequence>
<dbReference type="InterPro" id="IPR009057">
    <property type="entry name" value="Homeodomain-like_sf"/>
</dbReference>
<dbReference type="SUPFAM" id="SSF46689">
    <property type="entry name" value="Homeodomain-like"/>
    <property type="match status" value="1"/>
</dbReference>
<accession>A4U4B2</accession>
<gene>
    <name evidence="2" type="ORF">MGR_2414</name>
</gene>
<feature type="compositionally biased region" description="Basic and acidic residues" evidence="1">
    <location>
        <begin position="65"/>
        <end position="75"/>
    </location>
</feature>
<dbReference type="InterPro" id="IPR036388">
    <property type="entry name" value="WH-like_DNA-bd_sf"/>
</dbReference>